<accession>A0A5B1CSD6</accession>
<evidence type="ECO:0000313" key="3">
    <source>
        <dbReference type="EMBL" id="KAA1262124.1"/>
    </source>
</evidence>
<organism evidence="3 4">
    <name type="scientific">Rubripirellula obstinata</name>
    <dbReference type="NCBI Taxonomy" id="406547"/>
    <lineage>
        <taxon>Bacteria</taxon>
        <taxon>Pseudomonadati</taxon>
        <taxon>Planctomycetota</taxon>
        <taxon>Planctomycetia</taxon>
        <taxon>Pirellulales</taxon>
        <taxon>Pirellulaceae</taxon>
        <taxon>Rubripirellula</taxon>
    </lineage>
</organism>
<dbReference type="EMBL" id="VRLW01000001">
    <property type="protein sequence ID" value="KAA1262124.1"/>
    <property type="molecule type" value="Genomic_DNA"/>
</dbReference>
<reference evidence="3 4" key="1">
    <citation type="submission" date="2019-08" db="EMBL/GenBank/DDBJ databases">
        <title>Deep-cultivation of Planctomycetes and their phenomic and genomic characterization uncovers novel biology.</title>
        <authorList>
            <person name="Wiegand S."/>
            <person name="Jogler M."/>
            <person name="Boedeker C."/>
            <person name="Pinto D."/>
            <person name="Vollmers J."/>
            <person name="Rivas-Marin E."/>
            <person name="Kohn T."/>
            <person name="Peeters S.H."/>
            <person name="Heuer A."/>
            <person name="Rast P."/>
            <person name="Oberbeckmann S."/>
            <person name="Bunk B."/>
            <person name="Jeske O."/>
            <person name="Meyerdierks A."/>
            <person name="Storesund J.E."/>
            <person name="Kallscheuer N."/>
            <person name="Luecker S."/>
            <person name="Lage O.M."/>
            <person name="Pohl T."/>
            <person name="Merkel B.J."/>
            <person name="Hornburger P."/>
            <person name="Mueller R.-W."/>
            <person name="Bruemmer F."/>
            <person name="Labrenz M."/>
            <person name="Spormann A.M."/>
            <person name="Op Den Camp H."/>
            <person name="Overmann J."/>
            <person name="Amann R."/>
            <person name="Jetten M.S.M."/>
            <person name="Mascher T."/>
            <person name="Medema M.H."/>
            <person name="Devos D.P."/>
            <person name="Kaster A.-K."/>
            <person name="Ovreas L."/>
            <person name="Rohde M."/>
            <person name="Galperin M.Y."/>
            <person name="Jogler C."/>
        </authorList>
    </citation>
    <scope>NUCLEOTIDE SEQUENCE [LARGE SCALE GENOMIC DNA]</scope>
    <source>
        <strain evidence="3 4">LF1</strain>
    </source>
</reference>
<dbReference type="SUPFAM" id="SSF51735">
    <property type="entry name" value="NAD(P)-binding Rossmann-fold domains"/>
    <property type="match status" value="1"/>
</dbReference>
<name>A0A5B1CSD6_9BACT</name>
<sequence>MSPQRSNDFTRDSTGDLKSQPARRDFLASTAIAATAVGGMAAGSFASGGHSTSAQAADNVAGSNSRLRIGFIGPGGRGFGAHVKKLCDLRSAGRAIDLVGVAEVYQNQRDMVADYIKESTGTDPGRYVDYREMIEKENLDAVCIGTPDHWHHKQIIDSLAAGLHVYCEKPMTKTVEEAFDVEQKWRDSGKVMQVGVQSTSLAVWDEVNELLRQGKLGKVLGFQTEYFRNSDVGQWRYYGLDPKMTPKTIDWSRWLGTEHDLAEDMPFDREVYRQWRRFWPFGSGMFTDLFVHRTTSMLKATGLRIPGRVVGAGGIFLEYDGRGVPDVATVVADFREGVQGMVTATMCNEASRINQLIRGHYGTFEFGNGEGFDGFDFVPERGPVTHVRQSAERIKTKAIADTTRAHFENWLDACEAGDPMLCNNPPDLGAAAIAVVNLGAQSYRKGKVFFVDEDRNIGNDDPGWASRWEALSKAGGPVQHIPGWEAGDYGSKQRTPDYMKYGGPWIDGKDPAAGS</sequence>
<dbReference type="OrthoDB" id="9788246at2"/>
<dbReference type="EC" id="1.1.1.18" evidence="3"/>
<gene>
    <name evidence="3" type="primary">iolG_5</name>
    <name evidence="3" type="ORF">LF1_46850</name>
</gene>
<dbReference type="AlphaFoldDB" id="A0A5B1CSD6"/>
<dbReference type="InterPro" id="IPR050463">
    <property type="entry name" value="Gfo/Idh/MocA_oxidrdct_glycsds"/>
</dbReference>
<dbReference type="InterPro" id="IPR006311">
    <property type="entry name" value="TAT_signal"/>
</dbReference>
<dbReference type="Gene3D" id="3.40.50.720">
    <property type="entry name" value="NAD(P)-binding Rossmann-like Domain"/>
    <property type="match status" value="1"/>
</dbReference>
<dbReference type="Proteomes" id="UP000322699">
    <property type="component" value="Unassembled WGS sequence"/>
</dbReference>
<keyword evidence="3" id="KW-0560">Oxidoreductase</keyword>
<evidence type="ECO:0000259" key="2">
    <source>
        <dbReference type="Pfam" id="PF01408"/>
    </source>
</evidence>
<dbReference type="InterPro" id="IPR000683">
    <property type="entry name" value="Gfo/Idh/MocA-like_OxRdtase_N"/>
</dbReference>
<dbReference type="PROSITE" id="PS51318">
    <property type="entry name" value="TAT"/>
    <property type="match status" value="1"/>
</dbReference>
<protein>
    <submittedName>
        <fullName evidence="3">Inositol 2-dehydrogenase</fullName>
        <ecNumber evidence="3">1.1.1.18</ecNumber>
    </submittedName>
</protein>
<feature type="region of interest" description="Disordered" evidence="1">
    <location>
        <begin position="1"/>
        <end position="21"/>
    </location>
</feature>
<keyword evidence="4" id="KW-1185">Reference proteome</keyword>
<dbReference type="PANTHER" id="PTHR43818">
    <property type="entry name" value="BCDNA.GH03377"/>
    <property type="match status" value="1"/>
</dbReference>
<evidence type="ECO:0000256" key="1">
    <source>
        <dbReference type="SAM" id="MobiDB-lite"/>
    </source>
</evidence>
<evidence type="ECO:0000313" key="4">
    <source>
        <dbReference type="Proteomes" id="UP000322699"/>
    </source>
</evidence>
<dbReference type="Gene3D" id="3.30.360.10">
    <property type="entry name" value="Dihydrodipicolinate Reductase, domain 2"/>
    <property type="match status" value="1"/>
</dbReference>
<proteinExistence type="predicted"/>
<dbReference type="SUPFAM" id="SSF55347">
    <property type="entry name" value="Glyceraldehyde-3-phosphate dehydrogenase-like, C-terminal domain"/>
    <property type="match status" value="1"/>
</dbReference>
<dbReference type="PANTHER" id="PTHR43818:SF5">
    <property type="entry name" value="OXIDOREDUCTASE FAMILY PROTEIN"/>
    <property type="match status" value="1"/>
</dbReference>
<feature type="domain" description="Gfo/Idh/MocA-like oxidoreductase N-terminal" evidence="2">
    <location>
        <begin position="67"/>
        <end position="195"/>
    </location>
</feature>
<dbReference type="GO" id="GO:0000166">
    <property type="term" value="F:nucleotide binding"/>
    <property type="evidence" value="ECO:0007669"/>
    <property type="project" value="InterPro"/>
</dbReference>
<dbReference type="GO" id="GO:0050112">
    <property type="term" value="F:inositol 2-dehydrogenase (NAD+) activity"/>
    <property type="evidence" value="ECO:0007669"/>
    <property type="project" value="UniProtKB-EC"/>
</dbReference>
<dbReference type="Pfam" id="PF01408">
    <property type="entry name" value="GFO_IDH_MocA"/>
    <property type="match status" value="1"/>
</dbReference>
<comment type="caution">
    <text evidence="3">The sequence shown here is derived from an EMBL/GenBank/DDBJ whole genome shotgun (WGS) entry which is preliminary data.</text>
</comment>
<dbReference type="InterPro" id="IPR036291">
    <property type="entry name" value="NAD(P)-bd_dom_sf"/>
</dbReference>